<evidence type="ECO:0000313" key="3">
    <source>
        <dbReference type="RefSeq" id="XP_014665103.1"/>
    </source>
</evidence>
<reference evidence="3" key="1">
    <citation type="submission" date="2025-08" db="UniProtKB">
        <authorList>
            <consortium name="RefSeq"/>
        </authorList>
    </citation>
    <scope>IDENTIFICATION</scope>
</reference>
<feature type="chain" id="PRO_5047040322" evidence="1">
    <location>
        <begin position="21"/>
        <end position="203"/>
    </location>
</feature>
<dbReference type="RefSeq" id="XP_014665103.1">
    <property type="nucleotide sequence ID" value="XM_014809617.1"/>
</dbReference>
<dbReference type="Pfam" id="PF22673">
    <property type="entry name" value="MCP-like_PDC_1"/>
    <property type="match status" value="1"/>
</dbReference>
<dbReference type="Gene3D" id="3.30.450.20">
    <property type="entry name" value="PAS domain"/>
    <property type="match status" value="1"/>
</dbReference>
<evidence type="ECO:0000313" key="2">
    <source>
        <dbReference type="Proteomes" id="UP000695022"/>
    </source>
</evidence>
<keyword evidence="2" id="KW-1185">Reference proteome</keyword>
<dbReference type="Proteomes" id="UP000695022">
    <property type="component" value="Unplaced"/>
</dbReference>
<name>A0ABM1DYT2_PRICU</name>
<feature type="signal peptide" evidence="1">
    <location>
        <begin position="1"/>
        <end position="20"/>
    </location>
</feature>
<evidence type="ECO:0000256" key="1">
    <source>
        <dbReference type="SAM" id="SignalP"/>
    </source>
</evidence>
<dbReference type="GeneID" id="106807307"/>
<proteinExistence type="predicted"/>
<accession>A0ABM1DYT2</accession>
<sequence>MKFLAAALLLLGLLAASASAVADSVDLTFAFLAQTNATTCVRGTGTVLPVHLDNDRWKLEANIAVQAATLVGQLWDPDLQTNDDFDDLLYAIVTSNVRSRQMIYGSAIAFVKDGYRDGVRLFAPYAFRRNAGVSSIDLSRRYDYTTSDSEWFYKVLEDSKNKQLNTAYTRRRGRERRGQRVHPIVRGWEPGQTLLRLRTGNIG</sequence>
<keyword evidence="1" id="KW-0732">Signal</keyword>
<gene>
    <name evidence="3" type="primary">LOC106807307</name>
</gene>
<protein>
    <submittedName>
        <fullName evidence="3">Uncharacterized protein LOC106807307</fullName>
    </submittedName>
</protein>
<organism evidence="2 3">
    <name type="scientific">Priapulus caudatus</name>
    <name type="common">Priapulid worm</name>
    <dbReference type="NCBI Taxonomy" id="37621"/>
    <lineage>
        <taxon>Eukaryota</taxon>
        <taxon>Metazoa</taxon>
        <taxon>Ecdysozoa</taxon>
        <taxon>Scalidophora</taxon>
        <taxon>Priapulida</taxon>
        <taxon>Priapulimorpha</taxon>
        <taxon>Priapulimorphida</taxon>
        <taxon>Priapulidae</taxon>
        <taxon>Priapulus</taxon>
    </lineage>
</organism>